<keyword evidence="2" id="KW-0812">Transmembrane</keyword>
<dbReference type="RefSeq" id="WP_309865812.1">
    <property type="nucleotide sequence ID" value="NZ_JAVDQG010000004.1"/>
</dbReference>
<evidence type="ECO:0000256" key="2">
    <source>
        <dbReference type="SAM" id="Phobius"/>
    </source>
</evidence>
<dbReference type="Pfam" id="PF09560">
    <property type="entry name" value="Spore_YunB"/>
    <property type="match status" value="1"/>
</dbReference>
<evidence type="ECO:0000313" key="3">
    <source>
        <dbReference type="EMBL" id="MDR6226211.1"/>
    </source>
</evidence>
<proteinExistence type="predicted"/>
<sequence length="266" mass="29518">MGFRRFRLRKRPLIGLRWRMRGGVWFLAFAILFAVLFQVLWLLETKLQPTLIHIAQTQVKRIAADAVTEAAREQVSMGGELNDIMMVERDGDNAISFVQIDQQVQAKVYERTRTSLQKVIHQLENESIGITLGQALQSNVLAQYGPQIPVEMWPKGSPHVNLRPHMEAAGVNNVMVTLMMEIHIEMGVVVPFTTETIDVDTEIPIAQALVVGEVPQFYYYNDMGGGIQKGTPGQGQSQKGAGNADSPPASKEQPPVPPILPPVKTN</sequence>
<accession>A0ABU1IN53</accession>
<comment type="caution">
    <text evidence="3">The sequence shown here is derived from an EMBL/GenBank/DDBJ whole genome shotgun (WGS) entry which is preliminary data.</text>
</comment>
<feature type="transmembrane region" description="Helical" evidence="2">
    <location>
        <begin position="21"/>
        <end position="43"/>
    </location>
</feature>
<feature type="compositionally biased region" description="Pro residues" evidence="1">
    <location>
        <begin position="254"/>
        <end position="266"/>
    </location>
</feature>
<protein>
    <submittedName>
        <fullName evidence="3">Sporulation protein YunB</fullName>
    </submittedName>
</protein>
<dbReference type="NCBIfam" id="TIGR02832">
    <property type="entry name" value="spo_yunB"/>
    <property type="match status" value="1"/>
</dbReference>
<evidence type="ECO:0000256" key="1">
    <source>
        <dbReference type="SAM" id="MobiDB-lite"/>
    </source>
</evidence>
<dbReference type="EMBL" id="JAVDQG010000004">
    <property type="protein sequence ID" value="MDR6226211.1"/>
    <property type="molecule type" value="Genomic_DNA"/>
</dbReference>
<keyword evidence="4" id="KW-1185">Reference proteome</keyword>
<feature type="region of interest" description="Disordered" evidence="1">
    <location>
        <begin position="228"/>
        <end position="266"/>
    </location>
</feature>
<name>A0ABU1IN53_9BACL</name>
<reference evidence="3 4" key="1">
    <citation type="submission" date="2023-07" db="EMBL/GenBank/DDBJ databases">
        <title>Genomic Encyclopedia of Type Strains, Phase IV (KMG-IV): sequencing the most valuable type-strain genomes for metagenomic binning, comparative biology and taxonomic classification.</title>
        <authorList>
            <person name="Goeker M."/>
        </authorList>
    </citation>
    <scope>NUCLEOTIDE SEQUENCE [LARGE SCALE GENOMIC DNA]</scope>
    <source>
        <strain evidence="3 4">DSM 45903</strain>
    </source>
</reference>
<organism evidence="3 4">
    <name type="scientific">Desmospora profundinema</name>
    <dbReference type="NCBI Taxonomy" id="1571184"/>
    <lineage>
        <taxon>Bacteria</taxon>
        <taxon>Bacillati</taxon>
        <taxon>Bacillota</taxon>
        <taxon>Bacilli</taxon>
        <taxon>Bacillales</taxon>
        <taxon>Thermoactinomycetaceae</taxon>
        <taxon>Desmospora</taxon>
    </lineage>
</organism>
<keyword evidence="2" id="KW-1133">Transmembrane helix</keyword>
<keyword evidence="2" id="KW-0472">Membrane</keyword>
<dbReference type="Proteomes" id="UP001185012">
    <property type="component" value="Unassembled WGS sequence"/>
</dbReference>
<gene>
    <name evidence="3" type="ORF">JOE21_002217</name>
</gene>
<evidence type="ECO:0000313" key="4">
    <source>
        <dbReference type="Proteomes" id="UP001185012"/>
    </source>
</evidence>
<dbReference type="InterPro" id="IPR014197">
    <property type="entry name" value="Sporulation_prot_YunB"/>
</dbReference>